<feature type="domain" description="ABC transporter" evidence="3">
    <location>
        <begin position="16"/>
        <end position="73"/>
    </location>
</feature>
<organism evidence="4">
    <name type="scientific">Mycobacterium riyadhense</name>
    <dbReference type="NCBI Taxonomy" id="486698"/>
    <lineage>
        <taxon>Bacteria</taxon>
        <taxon>Bacillati</taxon>
        <taxon>Actinomycetota</taxon>
        <taxon>Actinomycetes</taxon>
        <taxon>Mycobacteriales</taxon>
        <taxon>Mycobacteriaceae</taxon>
        <taxon>Mycobacterium</taxon>
    </lineage>
</organism>
<name>A0A653F2S3_9MYCO</name>
<protein>
    <submittedName>
        <fullName evidence="4">Phosphate import ATP-binding protein PstB</fullName>
    </submittedName>
</protein>
<dbReference type="Pfam" id="PF00005">
    <property type="entry name" value="ABC_tran"/>
    <property type="match status" value="1"/>
</dbReference>
<dbReference type="PANTHER" id="PTHR43423">
    <property type="entry name" value="ABC TRANSPORTER I FAMILY MEMBER 17"/>
    <property type="match status" value="1"/>
</dbReference>
<dbReference type="GO" id="GO:0016887">
    <property type="term" value="F:ATP hydrolysis activity"/>
    <property type="evidence" value="ECO:0007669"/>
    <property type="project" value="InterPro"/>
</dbReference>
<evidence type="ECO:0000256" key="1">
    <source>
        <dbReference type="ARBA" id="ARBA00022967"/>
    </source>
</evidence>
<reference evidence="4" key="1">
    <citation type="submission" date="2019-05" db="EMBL/GenBank/DDBJ databases">
        <authorList>
            <person name="Naeem R."/>
            <person name="Antony C."/>
            <person name="Guan Q."/>
        </authorList>
    </citation>
    <scope>NUCLEOTIDE SEQUENCE</scope>
    <source>
        <strain evidence="4">2</strain>
    </source>
</reference>
<dbReference type="InterPro" id="IPR003439">
    <property type="entry name" value="ABC_transporter-like_ATP-bd"/>
</dbReference>
<keyword evidence="4" id="KW-0547">Nucleotide-binding</keyword>
<keyword evidence="1" id="KW-1278">Translocase</keyword>
<gene>
    <name evidence="4" type="primary">pstB</name>
    <name evidence="4" type="ORF">BIN_B_05305</name>
</gene>
<accession>A0A653F2S3</accession>
<dbReference type="SUPFAM" id="SSF52540">
    <property type="entry name" value="P-loop containing nucleoside triphosphate hydrolases"/>
    <property type="match status" value="1"/>
</dbReference>
<evidence type="ECO:0000256" key="2">
    <source>
        <dbReference type="SAM" id="MobiDB-lite"/>
    </source>
</evidence>
<sequence length="109" mass="11985">MEAVNLTLGFGAKTVLERVSLKFTARAVTSWLGPTGSGKTTLLRTLNRRNDKALGYRYSGDVLLGGRSICDEDNLRPSPVTFAMSSLDRANRVETKPSAMQTRRPRRVG</sequence>
<evidence type="ECO:0000313" key="4">
    <source>
        <dbReference type="EMBL" id="VTP03923.1"/>
    </source>
</evidence>
<dbReference type="Gene3D" id="3.40.50.300">
    <property type="entry name" value="P-loop containing nucleotide triphosphate hydrolases"/>
    <property type="match status" value="1"/>
</dbReference>
<keyword evidence="4" id="KW-0067">ATP-binding</keyword>
<dbReference type="GO" id="GO:0005524">
    <property type="term" value="F:ATP binding"/>
    <property type="evidence" value="ECO:0007669"/>
    <property type="project" value="UniProtKB-KW"/>
</dbReference>
<feature type="region of interest" description="Disordered" evidence="2">
    <location>
        <begin position="86"/>
        <end position="109"/>
    </location>
</feature>
<dbReference type="EMBL" id="LR589178">
    <property type="protein sequence ID" value="VTP03923.1"/>
    <property type="molecule type" value="Genomic_DNA"/>
</dbReference>
<dbReference type="AlphaFoldDB" id="A0A653F2S3"/>
<dbReference type="InterPro" id="IPR027417">
    <property type="entry name" value="P-loop_NTPase"/>
</dbReference>
<evidence type="ECO:0000259" key="3">
    <source>
        <dbReference type="Pfam" id="PF00005"/>
    </source>
</evidence>
<dbReference type="PANTHER" id="PTHR43423:SF1">
    <property type="entry name" value="ABC TRANSPORTER I FAMILY MEMBER 17"/>
    <property type="match status" value="1"/>
</dbReference>
<proteinExistence type="predicted"/>